<dbReference type="Proteomes" id="UP000288805">
    <property type="component" value="Unassembled WGS sequence"/>
</dbReference>
<dbReference type="Gene3D" id="3.40.50.1820">
    <property type="entry name" value="alpha/beta hydrolase"/>
    <property type="match status" value="1"/>
</dbReference>
<dbReference type="EMBL" id="QGNW01000186">
    <property type="protein sequence ID" value="RVW87144.1"/>
    <property type="molecule type" value="Genomic_DNA"/>
</dbReference>
<accession>A0A438HRQ4</accession>
<sequence length="1160" mass="128778">MEALSQLLSRARNEGFFSGFKVGGRGREGLIVSHLLFADDTLIFCDADAVQLQYLSWTFMWFEAISGLKVNLSKSEAIPVGECPPMESLVSILGCKIGWLPTSYLGLPLGAPYKSTSAWDAVEERFRKRLSLWKRDFLWGGGALENKPHLVCWKVICAAKKDGGLGIRNLTIFNKALLGKWLWRFANENDSLWKQIISSKYDLQDGGWCSKGGRDRYGVGVWKAIRNGWEDFRSHSRFLVGDGTRSQRRLVAEAWEETELGVAGDLVSTDTSMIGRWKANKNGTFSVKCFYSSLSMGINHPFPVSTIWKSWAPTRASFFGWEAAWNRLLTTDRLKRFGQNVMVSNLLPFWGAMGDALLCEKESPGMDCQHRGNCISKLKVDSVWMSKDKEMKQGLRHGLSLSTCLLTIGFEGFFIVIVAHGKLLLISIECTLCHGMAVLWEKIGRKFGGVPENAMFNMKMGFSMDMSPLPMVAYTNCKAFNLAGLGGWKLHGIVKPNTSHAGISPSNGLKALSNACEVNPHVITTARLLNRNRVDKRPGEKEAAAQLSSAQLSSVPSVAAPSFSLPFLSGKTISSYVFGSLQTAFSLKKVLPFSRSLLTRGFDDDGLIFLTVIPSVHQLSSVCWIWGLEKNVFAALNGILHISVFWAEYNPDQYLWEKDFTLAGRTYKRQDLEASMDNSYQNFTLTNGRGHTLHCSHYVPSPFPEDTPLPCVIYCHGNSGCRADANEAAVILLPSNITVFTLDFSGSGLSDGDYVSLGWHERDDLKVVVSHLRSNKQISRIGLWGRSMGAVTSLLYGAEDPSIAGMVLDSAFSNLFDLMMELVDVKMAVQYMRRVIQKKAKFDIMDLNCLQVAPKTFIPALFGHAIEDRFIQPHHSDIIFKSYSGDKNIIKFDGDHNSSRPQFYYDSVSIFFYNVLHPPQVSSVYPSKLDKYYDLGDLKIGAGMDETSEEELRSLGQLYGSFFSGVGVGQWREEYMRVLYEIIAGLRTAGTDAASSSSAPPSISSTKFVGEFLSEIAPVTSVSMLNEEISINGDDPLHFQGKINALFMLSAREKDQCIFHVVTQVMLGYMHERDICTVHVVIKAMFVFVYEREEGDHALIHAPLCGGSELDKPNGQNDECCSYTSSNRESWGRCSSLGGSDEETSADCAAANNSHQVDQL</sequence>
<dbReference type="Pfam" id="PF13966">
    <property type="entry name" value="zf-RVT"/>
    <property type="match status" value="1"/>
</dbReference>
<organism evidence="3 4">
    <name type="scientific">Vitis vinifera</name>
    <name type="common">Grape</name>
    <dbReference type="NCBI Taxonomy" id="29760"/>
    <lineage>
        <taxon>Eukaryota</taxon>
        <taxon>Viridiplantae</taxon>
        <taxon>Streptophyta</taxon>
        <taxon>Embryophyta</taxon>
        <taxon>Tracheophyta</taxon>
        <taxon>Spermatophyta</taxon>
        <taxon>Magnoliopsida</taxon>
        <taxon>eudicotyledons</taxon>
        <taxon>Gunneridae</taxon>
        <taxon>Pentapetalae</taxon>
        <taxon>rosids</taxon>
        <taxon>Vitales</taxon>
        <taxon>Vitaceae</taxon>
        <taxon>Viteae</taxon>
        <taxon>Vitis</taxon>
    </lineage>
</organism>
<dbReference type="PANTHER" id="PTHR43358">
    <property type="entry name" value="ALPHA/BETA-HYDROLASE"/>
    <property type="match status" value="1"/>
</dbReference>
<feature type="domain" description="Reverse transcriptase zinc-binding" evidence="2">
    <location>
        <begin position="285"/>
        <end position="340"/>
    </location>
</feature>
<dbReference type="InterPro" id="IPR052920">
    <property type="entry name" value="DNA-binding_regulatory"/>
</dbReference>
<dbReference type="InterPro" id="IPR026960">
    <property type="entry name" value="RVT-Znf"/>
</dbReference>
<dbReference type="SUPFAM" id="SSF53474">
    <property type="entry name" value="alpha/beta-Hydrolases"/>
    <property type="match status" value="1"/>
</dbReference>
<name>A0A438HRQ4_VITVI</name>
<evidence type="ECO:0000259" key="1">
    <source>
        <dbReference type="Pfam" id="PF12146"/>
    </source>
</evidence>
<evidence type="ECO:0000259" key="2">
    <source>
        <dbReference type="Pfam" id="PF13966"/>
    </source>
</evidence>
<protein>
    <submittedName>
        <fullName evidence="3">Putative ribonuclease H protein</fullName>
    </submittedName>
</protein>
<reference evidence="3 4" key="1">
    <citation type="journal article" date="2018" name="PLoS Genet.">
        <title>Population sequencing reveals clonal diversity and ancestral inbreeding in the grapevine cultivar Chardonnay.</title>
        <authorList>
            <person name="Roach M.J."/>
            <person name="Johnson D.L."/>
            <person name="Bohlmann J."/>
            <person name="van Vuuren H.J."/>
            <person name="Jones S.J."/>
            <person name="Pretorius I.S."/>
            <person name="Schmidt S.A."/>
            <person name="Borneman A.R."/>
        </authorList>
    </citation>
    <scope>NUCLEOTIDE SEQUENCE [LARGE SCALE GENOMIC DNA]</scope>
    <source>
        <strain evidence="4">cv. Chardonnay</strain>
        <tissue evidence="3">Leaf</tissue>
    </source>
</reference>
<dbReference type="AlphaFoldDB" id="A0A438HRQ4"/>
<dbReference type="PANTHER" id="PTHR43358:SF1">
    <property type="entry name" value="ALPHA_BETA-HYDROLASES SUPERFAMILY PROTEIN"/>
    <property type="match status" value="1"/>
</dbReference>
<gene>
    <name evidence="3" type="primary">VvCHDp000001_1259</name>
    <name evidence="3" type="ORF">CK203_027008</name>
</gene>
<evidence type="ECO:0000313" key="3">
    <source>
        <dbReference type="EMBL" id="RVW87144.1"/>
    </source>
</evidence>
<dbReference type="InterPro" id="IPR022742">
    <property type="entry name" value="Hydrolase_4"/>
</dbReference>
<proteinExistence type="predicted"/>
<evidence type="ECO:0000313" key="4">
    <source>
        <dbReference type="Proteomes" id="UP000288805"/>
    </source>
</evidence>
<dbReference type="Pfam" id="PF12146">
    <property type="entry name" value="Hydrolase_4"/>
    <property type="match status" value="1"/>
</dbReference>
<feature type="domain" description="Serine aminopeptidase S33" evidence="1">
    <location>
        <begin position="710"/>
        <end position="819"/>
    </location>
</feature>
<comment type="caution">
    <text evidence="3">The sequence shown here is derived from an EMBL/GenBank/DDBJ whole genome shotgun (WGS) entry which is preliminary data.</text>
</comment>
<dbReference type="InterPro" id="IPR029058">
    <property type="entry name" value="AB_hydrolase_fold"/>
</dbReference>